<gene>
    <name evidence="3" type="ordered locus">Dvul_1544</name>
</gene>
<dbReference type="InterPro" id="IPR011723">
    <property type="entry name" value="Znf/thioredoxin_put"/>
</dbReference>
<evidence type="ECO:0000313" key="3">
    <source>
        <dbReference type="EMBL" id="ABM28561.1"/>
    </source>
</evidence>
<evidence type="ECO:0000259" key="2">
    <source>
        <dbReference type="Pfam" id="PF13717"/>
    </source>
</evidence>
<keyword evidence="1" id="KW-1133">Transmembrane helix</keyword>
<dbReference type="Proteomes" id="UP000009173">
    <property type="component" value="Chromosome"/>
</dbReference>
<keyword evidence="1" id="KW-0812">Transmembrane</keyword>
<dbReference type="KEGG" id="dvl:Dvul_1544"/>
<keyword evidence="1" id="KW-0472">Membrane</keyword>
<feature type="domain" description="Zinc finger/thioredoxin putative" evidence="2">
    <location>
        <begin position="1"/>
        <end position="34"/>
    </location>
</feature>
<dbReference type="InterPro" id="IPR021834">
    <property type="entry name" value="DUF3426"/>
</dbReference>
<proteinExistence type="predicted"/>
<protein>
    <submittedName>
        <fullName evidence="3">MJ0042 family finger-like protein</fullName>
    </submittedName>
</protein>
<evidence type="ECO:0000313" key="4">
    <source>
        <dbReference type="Proteomes" id="UP000009173"/>
    </source>
</evidence>
<dbReference type="RefSeq" id="WP_011792336.1">
    <property type="nucleotide sequence ID" value="NC_008751.1"/>
</dbReference>
<name>A0A0H3A7R7_NITV4</name>
<dbReference type="EMBL" id="CP000527">
    <property type="protein sequence ID" value="ABM28561.1"/>
    <property type="molecule type" value="Genomic_DNA"/>
</dbReference>
<dbReference type="Pfam" id="PF13717">
    <property type="entry name" value="Zn_ribbon_4"/>
    <property type="match status" value="1"/>
</dbReference>
<dbReference type="NCBIfam" id="TIGR02098">
    <property type="entry name" value="MJ0042_CXXC"/>
    <property type="match status" value="1"/>
</dbReference>
<feature type="transmembrane region" description="Helical" evidence="1">
    <location>
        <begin position="89"/>
        <end position="110"/>
    </location>
</feature>
<dbReference type="HOGENOM" id="CLU_060912_0_0_7"/>
<dbReference type="AlphaFoldDB" id="A0A0H3A7R7"/>
<reference evidence="4" key="1">
    <citation type="journal article" date="2009" name="Environ. Microbiol.">
        <title>Contribution of mobile genetic elements to Desulfovibrio vulgaris genome plasticity.</title>
        <authorList>
            <person name="Walker C.B."/>
            <person name="Stolyar S."/>
            <person name="Chivian D."/>
            <person name="Pinel N."/>
            <person name="Gabster J.A."/>
            <person name="Dehal P.S."/>
            <person name="He Z."/>
            <person name="Yang Z.K."/>
            <person name="Yen H.C."/>
            <person name="Zhou J."/>
            <person name="Wall J.D."/>
            <person name="Hazen T.C."/>
            <person name="Arkin A.P."/>
            <person name="Stahl D.A."/>
        </authorList>
    </citation>
    <scope>NUCLEOTIDE SEQUENCE [LARGE SCALE GENOMIC DNA]</scope>
    <source>
        <strain evidence="4">DP4</strain>
    </source>
</reference>
<accession>A0A0H3A7R7</accession>
<evidence type="ECO:0000256" key="1">
    <source>
        <dbReference type="SAM" id="Phobius"/>
    </source>
</evidence>
<organism evidence="3 4">
    <name type="scientific">Nitratidesulfovibrio vulgaris (strain DP4)</name>
    <name type="common">Desulfovibrio vulgaris</name>
    <dbReference type="NCBI Taxonomy" id="391774"/>
    <lineage>
        <taxon>Bacteria</taxon>
        <taxon>Pseudomonadati</taxon>
        <taxon>Thermodesulfobacteriota</taxon>
        <taxon>Desulfovibrionia</taxon>
        <taxon>Desulfovibrionales</taxon>
        <taxon>Desulfovibrionaceae</taxon>
        <taxon>Nitratidesulfovibrio</taxon>
    </lineage>
</organism>
<dbReference type="Pfam" id="PF11906">
    <property type="entry name" value="DUF3426"/>
    <property type="match status" value="1"/>
</dbReference>
<sequence length="262" mass="28221">MIVTCPKCSTRYNLPDAAAKPDAKARCTVCKHVFSLAEVVAPSVGGQTPGHDAASASGSDVSDIIGEVKGYNLDATPPKPEEKKRKRTSLVVALVMLLLVGAGAGAWKFWPRGADKAVDEAAQKLAASEQIKNIALRNVRQYYINNEKLGQVSVIEGRVVNNFTSPRELIKVEASLYDKNGATVVSKTQLCGTTVSLFHLQVLGEQELETALNNKIDILTNNTNIPSAGEVPFMVVFYNPPSTVTEFGVKVVEARTPPEKKQ</sequence>